<dbReference type="AlphaFoldDB" id="A0A845GFA1"/>
<evidence type="ECO:0000313" key="3">
    <source>
        <dbReference type="EMBL" id="MYM92075.1"/>
    </source>
</evidence>
<accession>A0A845GFA1</accession>
<feature type="region of interest" description="Disordered" evidence="1">
    <location>
        <begin position="34"/>
        <end position="63"/>
    </location>
</feature>
<proteinExistence type="predicted"/>
<feature type="signal peptide" evidence="2">
    <location>
        <begin position="1"/>
        <end position="25"/>
    </location>
</feature>
<evidence type="ECO:0000256" key="2">
    <source>
        <dbReference type="SAM" id="SignalP"/>
    </source>
</evidence>
<sequence>MSFKYQATSAALACAVVLMAGAGAAAQEAHVNSGPAPQVRAARGPPSHAYAAPSLPAAKASPC</sequence>
<feature type="compositionally biased region" description="Low complexity" evidence="1">
    <location>
        <begin position="45"/>
        <end position="63"/>
    </location>
</feature>
<gene>
    <name evidence="3" type="ORF">GTP91_33515</name>
</gene>
<feature type="chain" id="PRO_5032395540" evidence="2">
    <location>
        <begin position="26"/>
        <end position="63"/>
    </location>
</feature>
<evidence type="ECO:0000313" key="4">
    <source>
        <dbReference type="Proteomes" id="UP000470302"/>
    </source>
</evidence>
<dbReference type="EMBL" id="WWCW01000400">
    <property type="protein sequence ID" value="MYM92075.1"/>
    <property type="molecule type" value="Genomic_DNA"/>
</dbReference>
<protein>
    <submittedName>
        <fullName evidence="3">Uncharacterized protein</fullName>
    </submittedName>
</protein>
<evidence type="ECO:0000256" key="1">
    <source>
        <dbReference type="SAM" id="MobiDB-lite"/>
    </source>
</evidence>
<comment type="caution">
    <text evidence="3">The sequence shown here is derived from an EMBL/GenBank/DDBJ whole genome shotgun (WGS) entry which is preliminary data.</text>
</comment>
<feature type="non-terminal residue" evidence="3">
    <location>
        <position position="63"/>
    </location>
</feature>
<keyword evidence="2" id="KW-0732">Signal</keyword>
<reference evidence="3 4" key="1">
    <citation type="submission" date="2020-01" db="EMBL/GenBank/DDBJ databases">
        <title>Novel species isolated from a subtropical stream in China.</title>
        <authorList>
            <person name="Lu H."/>
        </authorList>
    </citation>
    <scope>NUCLEOTIDE SEQUENCE [LARGE SCALE GENOMIC DNA]</scope>
    <source>
        <strain evidence="3 4">FT82W</strain>
    </source>
</reference>
<dbReference type="RefSeq" id="WP_161100574.1">
    <property type="nucleotide sequence ID" value="NZ_WWCW01000400.1"/>
</dbReference>
<dbReference type="Proteomes" id="UP000470302">
    <property type="component" value="Unassembled WGS sequence"/>
</dbReference>
<organism evidence="3 4">
    <name type="scientific">Duganella vulcania</name>
    <dbReference type="NCBI Taxonomy" id="2692166"/>
    <lineage>
        <taxon>Bacteria</taxon>
        <taxon>Pseudomonadati</taxon>
        <taxon>Pseudomonadota</taxon>
        <taxon>Betaproteobacteria</taxon>
        <taxon>Burkholderiales</taxon>
        <taxon>Oxalobacteraceae</taxon>
        <taxon>Telluria group</taxon>
        <taxon>Duganella</taxon>
    </lineage>
</organism>
<name>A0A845GFA1_9BURK</name>